<dbReference type="SUPFAM" id="SSF51556">
    <property type="entry name" value="Metallo-dependent hydrolases"/>
    <property type="match status" value="1"/>
</dbReference>
<dbReference type="InterPro" id="IPR006680">
    <property type="entry name" value="Amidohydro-rel"/>
</dbReference>
<dbReference type="InterPro" id="IPR051781">
    <property type="entry name" value="Metallo-dep_Hydrolase"/>
</dbReference>
<evidence type="ECO:0000313" key="4">
    <source>
        <dbReference type="Proteomes" id="UP000258016"/>
    </source>
</evidence>
<keyword evidence="1" id="KW-0732">Signal</keyword>
<gene>
    <name evidence="3" type="ORF">B5J99_02610</name>
</gene>
<protein>
    <submittedName>
        <fullName evidence="3">Amidohydrolase</fullName>
    </submittedName>
</protein>
<feature type="chain" id="PRO_5045036701" evidence="1">
    <location>
        <begin position="32"/>
        <end position="689"/>
    </location>
</feature>
<feature type="domain" description="Amidohydrolase-related" evidence="2">
    <location>
        <begin position="327"/>
        <end position="660"/>
    </location>
</feature>
<reference evidence="3 4" key="1">
    <citation type="submission" date="2017-03" db="EMBL/GenBank/DDBJ databases">
        <title>Complete genome sequence of Blastomonas fulva degrading microcsystin LR.</title>
        <authorList>
            <person name="Lee H.-g."/>
            <person name="Jin L."/>
            <person name="oh H.-M."/>
        </authorList>
    </citation>
    <scope>NUCLEOTIDE SEQUENCE [LARGE SCALE GENOMIC DNA]</scope>
    <source>
        <strain evidence="3 4">T2</strain>
    </source>
</reference>
<dbReference type="Gene3D" id="2.30.40.10">
    <property type="entry name" value="Urease, subunit C, domain 1"/>
    <property type="match status" value="1"/>
</dbReference>
<dbReference type="PANTHER" id="PTHR43135">
    <property type="entry name" value="ALPHA-D-RIBOSE 1-METHYLPHOSPHONATE 5-TRIPHOSPHATE DIPHOSPHATASE"/>
    <property type="match status" value="1"/>
</dbReference>
<sequence>MAARTQKFGKFSKFGSVALALAIAPLFVAHAQGTATSENFTVIIGGTRVGHLDVVRSGDTVKIDYDYKNNGRGPTMKEELRLDAKGMPTSWKITGNSTFGNAINESFAVQRGTARWTDSTGSGTAKPKGPAIYVAQEGSPWAAGMYARALLADDDRSLPALPGGALSLAELEKVQVSGTGGAMTVTSYALSGNDLDPGYFLLDDTGALFAAISPRAVFVRKGFEGEDLKLRDLAVKYSTERFVKMQAKAANSYKAPVRITNVRLFDPVTMKLTEPKSVVVSGRHISAVLPVNSPASEGEVTIDGNGGTLVPGLYEMHGHIGQEDAMLNILAGITSVRDMGNEIDVLDGLIERIDSGVLAGPRITKSGFIEGKSPFSSNNGKLVNSQQEAIDAARFYAARDFQAIKIYNSMNPEWIPALVKEAKTLGLHVMGHVPAFTNADAMIAAGYDEMTHINQVMLGWVLEPKEDTRTLLRLTALKRLPSLDLESEKVNRTIGAMVEKKVTIDPTFAIHESLLLARNGTINPGMVDYVANMPVGVQRSAKQAWSNIESPADDKAYRGAFDKITATIKKMHDAGIFLIPGTDMGGSFTYHRELELYQKAGLTPAQILRRATYDMAEYLDQEQSLGSIEKGKYADFFLIQGDPTKDLKAIKAIRMVAKDGVFYYPSDVYPEFGIKPFATKPKVKMPKEG</sequence>
<organism evidence="3 4">
    <name type="scientific">Blastomonas fulva</name>
    <dbReference type="NCBI Taxonomy" id="1550728"/>
    <lineage>
        <taxon>Bacteria</taxon>
        <taxon>Pseudomonadati</taxon>
        <taxon>Pseudomonadota</taxon>
        <taxon>Alphaproteobacteria</taxon>
        <taxon>Sphingomonadales</taxon>
        <taxon>Sphingomonadaceae</taxon>
        <taxon>Blastomonas</taxon>
    </lineage>
</organism>
<dbReference type="Pfam" id="PF01979">
    <property type="entry name" value="Amidohydro_1"/>
    <property type="match status" value="1"/>
</dbReference>
<accession>A0ABM6M3L3</accession>
<dbReference type="PANTHER" id="PTHR43135:SF3">
    <property type="entry name" value="ALPHA-D-RIBOSE 1-METHYLPHOSPHONATE 5-TRIPHOSPHATE DIPHOSPHATASE"/>
    <property type="match status" value="1"/>
</dbReference>
<feature type="signal peptide" evidence="1">
    <location>
        <begin position="1"/>
        <end position="31"/>
    </location>
</feature>
<evidence type="ECO:0000256" key="1">
    <source>
        <dbReference type="SAM" id="SignalP"/>
    </source>
</evidence>
<dbReference type="InterPro" id="IPR032466">
    <property type="entry name" value="Metal_Hydrolase"/>
</dbReference>
<dbReference type="SUPFAM" id="SSF51338">
    <property type="entry name" value="Composite domain of metallo-dependent hydrolases"/>
    <property type="match status" value="1"/>
</dbReference>
<dbReference type="Proteomes" id="UP000258016">
    <property type="component" value="Chromosome"/>
</dbReference>
<dbReference type="Gene3D" id="3.20.20.140">
    <property type="entry name" value="Metal-dependent hydrolases"/>
    <property type="match status" value="1"/>
</dbReference>
<keyword evidence="4" id="KW-1185">Reference proteome</keyword>
<proteinExistence type="predicted"/>
<dbReference type="EMBL" id="CP020083">
    <property type="protein sequence ID" value="ASR50494.1"/>
    <property type="molecule type" value="Genomic_DNA"/>
</dbReference>
<name>A0ABM6M3L3_9SPHN</name>
<dbReference type="InterPro" id="IPR011059">
    <property type="entry name" value="Metal-dep_hydrolase_composite"/>
</dbReference>
<dbReference type="RefSeq" id="WP_117351383.1">
    <property type="nucleotide sequence ID" value="NZ_CP020083.1"/>
</dbReference>
<evidence type="ECO:0000313" key="3">
    <source>
        <dbReference type="EMBL" id="ASR50494.1"/>
    </source>
</evidence>
<dbReference type="GeneID" id="303484462"/>
<evidence type="ECO:0000259" key="2">
    <source>
        <dbReference type="Pfam" id="PF01979"/>
    </source>
</evidence>